<reference evidence="1" key="1">
    <citation type="submission" date="2014-09" db="EMBL/GenBank/DDBJ databases">
        <authorList>
            <person name="Magalhaes I.L.F."/>
            <person name="Oliveira U."/>
            <person name="Santos F.R."/>
            <person name="Vidigal T.H.D.A."/>
            <person name="Brescovit A.D."/>
            <person name="Santos A.J."/>
        </authorList>
    </citation>
    <scope>NUCLEOTIDE SEQUENCE</scope>
    <source>
        <tissue evidence="1">Shoot tissue taken approximately 20 cm above the soil surface</tissue>
    </source>
</reference>
<sequence length="58" mass="6817">MLKETLESIQMLLMQFLDSGSLQSNRLSWTVKLLPMTVKRRKFYLFRYLAQGPAKVLP</sequence>
<protein>
    <submittedName>
        <fullName evidence="1">Uncharacterized protein</fullName>
    </submittedName>
</protein>
<evidence type="ECO:0000313" key="1">
    <source>
        <dbReference type="EMBL" id="JAD75382.1"/>
    </source>
</evidence>
<organism evidence="1">
    <name type="scientific">Arundo donax</name>
    <name type="common">Giant reed</name>
    <name type="synonym">Donax arundinaceus</name>
    <dbReference type="NCBI Taxonomy" id="35708"/>
    <lineage>
        <taxon>Eukaryota</taxon>
        <taxon>Viridiplantae</taxon>
        <taxon>Streptophyta</taxon>
        <taxon>Embryophyta</taxon>
        <taxon>Tracheophyta</taxon>
        <taxon>Spermatophyta</taxon>
        <taxon>Magnoliopsida</taxon>
        <taxon>Liliopsida</taxon>
        <taxon>Poales</taxon>
        <taxon>Poaceae</taxon>
        <taxon>PACMAD clade</taxon>
        <taxon>Arundinoideae</taxon>
        <taxon>Arundineae</taxon>
        <taxon>Arundo</taxon>
    </lineage>
</organism>
<accession>A0A0A9R8J2</accession>
<reference evidence="1" key="2">
    <citation type="journal article" date="2015" name="Data Brief">
        <title>Shoot transcriptome of the giant reed, Arundo donax.</title>
        <authorList>
            <person name="Barrero R.A."/>
            <person name="Guerrero F.D."/>
            <person name="Moolhuijzen P."/>
            <person name="Goolsby J.A."/>
            <person name="Tidwell J."/>
            <person name="Bellgard S.E."/>
            <person name="Bellgard M.I."/>
        </authorList>
    </citation>
    <scope>NUCLEOTIDE SEQUENCE</scope>
    <source>
        <tissue evidence="1">Shoot tissue taken approximately 20 cm above the soil surface</tissue>
    </source>
</reference>
<dbReference type="EMBL" id="GBRH01222513">
    <property type="protein sequence ID" value="JAD75382.1"/>
    <property type="molecule type" value="Transcribed_RNA"/>
</dbReference>
<proteinExistence type="predicted"/>
<name>A0A0A9R8J2_ARUDO</name>
<dbReference type="AlphaFoldDB" id="A0A0A9R8J2"/>